<keyword evidence="1" id="KW-0812">Transmembrane</keyword>
<name>A0ABQ8JSA5_DERPT</name>
<reference evidence="2 3" key="1">
    <citation type="journal article" date="2018" name="J. Allergy Clin. Immunol.">
        <title>High-quality assembly of Dermatophagoides pteronyssinus genome and transcriptome reveals a wide range of novel allergens.</title>
        <authorList>
            <person name="Liu X.Y."/>
            <person name="Yang K.Y."/>
            <person name="Wang M.Q."/>
            <person name="Kwok J.S."/>
            <person name="Zeng X."/>
            <person name="Yang Z."/>
            <person name="Xiao X.J."/>
            <person name="Lau C.P."/>
            <person name="Li Y."/>
            <person name="Huang Z.M."/>
            <person name="Ba J.G."/>
            <person name="Yim A.K."/>
            <person name="Ouyang C.Y."/>
            <person name="Ngai S.M."/>
            <person name="Chan T.F."/>
            <person name="Leung E.L."/>
            <person name="Liu L."/>
            <person name="Liu Z.G."/>
            <person name="Tsui S.K."/>
        </authorList>
    </citation>
    <scope>NUCLEOTIDE SEQUENCE [LARGE SCALE GENOMIC DNA]</scope>
    <source>
        <strain evidence="2">Derp</strain>
    </source>
</reference>
<accession>A0ABQ8JSA5</accession>
<evidence type="ECO:0000313" key="3">
    <source>
        <dbReference type="Proteomes" id="UP000887458"/>
    </source>
</evidence>
<organism evidence="2 3">
    <name type="scientific">Dermatophagoides pteronyssinus</name>
    <name type="common">European house dust mite</name>
    <dbReference type="NCBI Taxonomy" id="6956"/>
    <lineage>
        <taxon>Eukaryota</taxon>
        <taxon>Metazoa</taxon>
        <taxon>Ecdysozoa</taxon>
        <taxon>Arthropoda</taxon>
        <taxon>Chelicerata</taxon>
        <taxon>Arachnida</taxon>
        <taxon>Acari</taxon>
        <taxon>Acariformes</taxon>
        <taxon>Sarcoptiformes</taxon>
        <taxon>Astigmata</taxon>
        <taxon>Psoroptidia</taxon>
        <taxon>Analgoidea</taxon>
        <taxon>Pyroglyphidae</taxon>
        <taxon>Dermatophagoidinae</taxon>
        <taxon>Dermatophagoides</taxon>
    </lineage>
</organism>
<keyword evidence="3" id="KW-1185">Reference proteome</keyword>
<dbReference type="EMBL" id="NJHN03000022">
    <property type="protein sequence ID" value="KAH9425171.1"/>
    <property type="molecule type" value="Genomic_DNA"/>
</dbReference>
<gene>
    <name evidence="2" type="ORF">DERP_015082</name>
</gene>
<sequence length="59" mass="6486">MQKQTVGGIIIINIIYIGQAAFSLYILNFKFSILLLLQITDYNGDGGVTTISTKVMNDC</sequence>
<evidence type="ECO:0008006" key="4">
    <source>
        <dbReference type="Google" id="ProtNLM"/>
    </source>
</evidence>
<proteinExistence type="predicted"/>
<dbReference type="Proteomes" id="UP000887458">
    <property type="component" value="Unassembled WGS sequence"/>
</dbReference>
<reference evidence="2 3" key="2">
    <citation type="journal article" date="2022" name="Mol. Biol. Evol.">
        <title>Comparative Genomics Reveals Insights into the Divergent Evolution of Astigmatic Mites and Household Pest Adaptations.</title>
        <authorList>
            <person name="Xiong Q."/>
            <person name="Wan A.T."/>
            <person name="Liu X."/>
            <person name="Fung C.S."/>
            <person name="Xiao X."/>
            <person name="Malainual N."/>
            <person name="Hou J."/>
            <person name="Wang L."/>
            <person name="Wang M."/>
            <person name="Yang K.Y."/>
            <person name="Cui Y."/>
            <person name="Leung E.L."/>
            <person name="Nong W."/>
            <person name="Shin S.K."/>
            <person name="Au S.W."/>
            <person name="Jeong K.Y."/>
            <person name="Chew F.T."/>
            <person name="Hui J.H."/>
            <person name="Leung T.F."/>
            <person name="Tungtrongchitr A."/>
            <person name="Zhong N."/>
            <person name="Liu Z."/>
            <person name="Tsui S.K."/>
        </authorList>
    </citation>
    <scope>NUCLEOTIDE SEQUENCE [LARGE SCALE GENOMIC DNA]</scope>
    <source>
        <strain evidence="2">Derp</strain>
    </source>
</reference>
<comment type="caution">
    <text evidence="2">The sequence shown here is derived from an EMBL/GenBank/DDBJ whole genome shotgun (WGS) entry which is preliminary data.</text>
</comment>
<keyword evidence="1" id="KW-0472">Membrane</keyword>
<feature type="transmembrane region" description="Helical" evidence="1">
    <location>
        <begin position="6"/>
        <end position="27"/>
    </location>
</feature>
<evidence type="ECO:0000313" key="2">
    <source>
        <dbReference type="EMBL" id="KAH9425171.1"/>
    </source>
</evidence>
<protein>
    <recommendedName>
        <fullName evidence="4">Transmembrane protein</fullName>
    </recommendedName>
</protein>
<evidence type="ECO:0000256" key="1">
    <source>
        <dbReference type="SAM" id="Phobius"/>
    </source>
</evidence>
<keyword evidence="1" id="KW-1133">Transmembrane helix</keyword>